<dbReference type="PANTHER" id="PTHR10648:SF4">
    <property type="entry name" value="PROTEIN PHOSPHATASE 2 (FORMERLY 2A), REGULATORY SUBUNIT A, BETA ISOFORM-RELATED"/>
    <property type="match status" value="1"/>
</dbReference>
<dbReference type="InterPro" id="IPR021133">
    <property type="entry name" value="HEAT_type_2"/>
</dbReference>
<dbReference type="InterPro" id="IPR011989">
    <property type="entry name" value="ARM-like"/>
</dbReference>
<dbReference type="SUPFAM" id="SSF48371">
    <property type="entry name" value="ARM repeat"/>
    <property type="match status" value="1"/>
</dbReference>
<dbReference type="VEuPathDB" id="TrichDB:TRFO_36728"/>
<comment type="caution">
    <text evidence="3">The sequence shown here is derived from an EMBL/GenBank/DDBJ whole genome shotgun (WGS) entry which is preliminary data.</text>
</comment>
<dbReference type="AlphaFoldDB" id="A0A1J4JFS8"/>
<keyword evidence="1" id="KW-0677">Repeat</keyword>
<dbReference type="Gene3D" id="1.25.10.10">
    <property type="entry name" value="Leucine-rich Repeat Variant"/>
    <property type="match status" value="1"/>
</dbReference>
<evidence type="ECO:0000313" key="3">
    <source>
        <dbReference type="EMBL" id="OHS97143.1"/>
    </source>
</evidence>
<dbReference type="OrthoDB" id="340346at2759"/>
<protein>
    <submittedName>
        <fullName evidence="3">HEAT repeat family protein</fullName>
    </submittedName>
</protein>
<sequence length="538" mass="60045">MSGKESYDIDEIRKMISAIRTDDHNVRLNALSNLHLIAKVLGPERTRTELIPYTIETTDHNPHDLSIIGEELGKLLNDVGGPSHIKILLEALRTLCENEDILIREPATDSIVKLGKLLTKSEYGVITQFAKDLCEDTWYPLRCSGACVCCELYHYFPDSVLKEIDQELASLAGDQMVMVRRSLAKSIPSLIKSERNSVQLASNIIKALSSDESAAVAIEIPISISLLASSAPDVALSVSEKIYKSDIWQAKSVLISYLDRIFKNNPPKEFLKQVVNSSLIDGANVIRASIARQIPFIYESKCLSFDEFQQFVMSLISDSESCVRLAVASSLGKMPSTKKGNFDESSITTLLNDEELDVRMEALSSVAISGKAISSASKNLTDLIKFSNWRIKKGVADLLPKISNIFDEKRFNNEMVPIVKSLLSDEASEVRQEIARILVSLVKKYGEKWEKTILFPILQELFESPDYMLRKTGIEAVSAISCFDQFKDTLEKLCSDPCPNVRMVLARNLPRNSSLLDKLKKDEDIDVKDCANSSNKQH</sequence>
<dbReference type="GeneID" id="94845710"/>
<organism evidence="3 4">
    <name type="scientific">Tritrichomonas foetus</name>
    <dbReference type="NCBI Taxonomy" id="1144522"/>
    <lineage>
        <taxon>Eukaryota</taxon>
        <taxon>Metamonada</taxon>
        <taxon>Parabasalia</taxon>
        <taxon>Tritrichomonadida</taxon>
        <taxon>Tritrichomonadidae</taxon>
        <taxon>Tritrichomonas</taxon>
    </lineage>
</organism>
<keyword evidence="4" id="KW-1185">Reference proteome</keyword>
<proteinExistence type="predicted"/>
<dbReference type="InterPro" id="IPR051023">
    <property type="entry name" value="PP2A_Regulatory_Subunit_A"/>
</dbReference>
<accession>A0A1J4JFS8</accession>
<gene>
    <name evidence="3" type="ORF">TRFO_36728</name>
</gene>
<dbReference type="GO" id="GO:0019888">
    <property type="term" value="F:protein phosphatase regulator activity"/>
    <property type="evidence" value="ECO:0007669"/>
    <property type="project" value="TreeGrafter"/>
</dbReference>
<dbReference type="RefSeq" id="XP_068350280.1">
    <property type="nucleotide sequence ID" value="XM_068511006.1"/>
</dbReference>
<dbReference type="Proteomes" id="UP000179807">
    <property type="component" value="Unassembled WGS sequence"/>
</dbReference>
<dbReference type="InterPro" id="IPR016024">
    <property type="entry name" value="ARM-type_fold"/>
</dbReference>
<evidence type="ECO:0000313" key="4">
    <source>
        <dbReference type="Proteomes" id="UP000179807"/>
    </source>
</evidence>
<dbReference type="GO" id="GO:0005634">
    <property type="term" value="C:nucleus"/>
    <property type="evidence" value="ECO:0007669"/>
    <property type="project" value="TreeGrafter"/>
</dbReference>
<dbReference type="PANTHER" id="PTHR10648">
    <property type="entry name" value="SERINE/THREONINE-PROTEIN PHOSPHATASE PP2A 65 KDA REGULATORY SUBUNIT"/>
    <property type="match status" value="1"/>
</dbReference>
<dbReference type="EMBL" id="MLAK01001135">
    <property type="protein sequence ID" value="OHS97143.1"/>
    <property type="molecule type" value="Genomic_DNA"/>
</dbReference>
<evidence type="ECO:0000256" key="2">
    <source>
        <dbReference type="PROSITE-ProRule" id="PRU00103"/>
    </source>
</evidence>
<dbReference type="PROSITE" id="PS50077">
    <property type="entry name" value="HEAT_REPEAT"/>
    <property type="match status" value="1"/>
</dbReference>
<evidence type="ECO:0000256" key="1">
    <source>
        <dbReference type="ARBA" id="ARBA00022737"/>
    </source>
</evidence>
<dbReference type="GO" id="GO:0000159">
    <property type="term" value="C:protein phosphatase type 2A complex"/>
    <property type="evidence" value="ECO:0007669"/>
    <property type="project" value="TreeGrafter"/>
</dbReference>
<name>A0A1J4JFS8_9EUKA</name>
<reference evidence="3" key="1">
    <citation type="submission" date="2016-10" db="EMBL/GenBank/DDBJ databases">
        <authorList>
            <person name="Benchimol M."/>
            <person name="Almeida L.G."/>
            <person name="Vasconcelos A.T."/>
            <person name="Perreira-Neves A."/>
            <person name="Rosa I.A."/>
            <person name="Tasca T."/>
            <person name="Bogo M.R."/>
            <person name="de Souza W."/>
        </authorList>
    </citation>
    <scope>NUCLEOTIDE SEQUENCE [LARGE SCALE GENOMIC DNA]</scope>
    <source>
        <strain evidence="3">K</strain>
    </source>
</reference>
<feature type="repeat" description="HEAT" evidence="2">
    <location>
        <begin position="415"/>
        <end position="452"/>
    </location>
</feature>
<dbReference type="GO" id="GO:0005829">
    <property type="term" value="C:cytosol"/>
    <property type="evidence" value="ECO:0007669"/>
    <property type="project" value="TreeGrafter"/>
</dbReference>